<evidence type="ECO:0000313" key="2">
    <source>
        <dbReference type="Proteomes" id="UP001139226"/>
    </source>
</evidence>
<comment type="caution">
    <text evidence="1">The sequence shown here is derived from an EMBL/GenBank/DDBJ whole genome shotgun (WGS) entry which is preliminary data.</text>
</comment>
<sequence length="349" mass="39923">MKTLIKVTQKMRKSIGALLLLLFVLTPLLSNSQVNRLSKEERDSLRAIPYPHTLPIFGQRVRNKGIDLPLPLGFMVTYIHQRTEVNLEDPRIALGGSDFVSIDFVDFEPVENYTNVVNFRADAWVFPFLNLYGIYAHSKSDSFVRITFPIELDIHRTPTANTYGFGSVLAYGMEDYFAAFNLNYSWSHTSALDRPVQGRVMSLRLGRSFELGRKNQSINASIGFQNQKITRDSSGELTVDEIFGLLDQDNLNDLKDQIADTAQNWYDDLSLPQKVVVDQLVDLLQDYLDGKDVGQTPLRYNFDKVPVGEWSVQLGVQYNHNKHWWFRLEAGIGRGREQIMTSVNYRFGL</sequence>
<dbReference type="EMBL" id="JAKVTV010000001">
    <property type="protein sequence ID" value="MCH4821755.1"/>
    <property type="molecule type" value="Genomic_DNA"/>
</dbReference>
<keyword evidence="2" id="KW-1185">Reference proteome</keyword>
<dbReference type="Proteomes" id="UP001139226">
    <property type="component" value="Unassembled WGS sequence"/>
</dbReference>
<dbReference type="RefSeq" id="WP_240711885.1">
    <property type="nucleotide sequence ID" value="NZ_JAKVTV010000001.1"/>
</dbReference>
<accession>A0A9X2A801</accession>
<name>A0A9X2A801_9FLAO</name>
<evidence type="ECO:0000313" key="1">
    <source>
        <dbReference type="EMBL" id="MCH4821755.1"/>
    </source>
</evidence>
<protein>
    <submittedName>
        <fullName evidence="1">Uncharacterized protein</fullName>
    </submittedName>
</protein>
<organism evidence="1 2">
    <name type="scientific">Christiangramia lutea</name>
    <dbReference type="NCBI Taxonomy" id="1607951"/>
    <lineage>
        <taxon>Bacteria</taxon>
        <taxon>Pseudomonadati</taxon>
        <taxon>Bacteroidota</taxon>
        <taxon>Flavobacteriia</taxon>
        <taxon>Flavobacteriales</taxon>
        <taxon>Flavobacteriaceae</taxon>
        <taxon>Christiangramia</taxon>
    </lineage>
</organism>
<reference evidence="1" key="1">
    <citation type="submission" date="2022-03" db="EMBL/GenBank/DDBJ databases">
        <title>Gramella crocea sp. nov., isolated from activated sludge of a seafood processing plant.</title>
        <authorList>
            <person name="Zhang X."/>
        </authorList>
    </citation>
    <scope>NUCLEOTIDE SEQUENCE</scope>
    <source>
        <strain evidence="1">YJ019</strain>
    </source>
</reference>
<dbReference type="AlphaFoldDB" id="A0A9X2A801"/>
<proteinExistence type="predicted"/>
<gene>
    <name evidence="1" type="ORF">ML462_01095</name>
</gene>